<evidence type="ECO:0000313" key="2">
    <source>
        <dbReference type="EMBL" id="GBC98245.1"/>
    </source>
</evidence>
<feature type="transmembrane region" description="Helical" evidence="1">
    <location>
        <begin position="198"/>
        <end position="216"/>
    </location>
</feature>
<dbReference type="PANTHER" id="PTHR36394">
    <property type="entry name" value="OS01G0277700 PROTEIN"/>
    <property type="match status" value="1"/>
</dbReference>
<evidence type="ECO:0000313" key="3">
    <source>
        <dbReference type="Proteomes" id="UP000236173"/>
    </source>
</evidence>
<dbReference type="AlphaFoldDB" id="A0A2H5XAQ2"/>
<evidence type="ECO:0008006" key="4">
    <source>
        <dbReference type="Google" id="ProtNLM"/>
    </source>
</evidence>
<dbReference type="Proteomes" id="UP000236173">
    <property type="component" value="Unassembled WGS sequence"/>
</dbReference>
<feature type="transmembrane region" description="Helical" evidence="1">
    <location>
        <begin position="125"/>
        <end position="147"/>
    </location>
</feature>
<dbReference type="PANTHER" id="PTHR36394:SF1">
    <property type="entry name" value="OS01G0277700 PROTEIN"/>
    <property type="match status" value="1"/>
</dbReference>
<feature type="transmembrane region" description="Helical" evidence="1">
    <location>
        <begin position="6"/>
        <end position="25"/>
    </location>
</feature>
<feature type="transmembrane region" description="Helical" evidence="1">
    <location>
        <begin position="86"/>
        <end position="105"/>
    </location>
</feature>
<feature type="transmembrane region" description="Helical" evidence="1">
    <location>
        <begin position="153"/>
        <end position="177"/>
    </location>
</feature>
<sequence length="217" mass="23473">MTALFGTFGGFVAAGIAAAVVHALLPNHWLPFLAAARVHGWNRRQLLGFTALVAVAHAFVTLLLGIVMSLVGHGIVHFFHEHAPKVAGTVLMALGVLFLAFPQLYGHRHIHHPGCGHSHLPEHAVTLSGLFVTMALSPCEGLLPIFFAAAVKLGIAAALALAVFTSLVTVMLLISIVMGAQWGWERMFRHLSERHERWLSSGLLLLLGAFMLLGRWH</sequence>
<keyword evidence="1" id="KW-0472">Membrane</keyword>
<reference evidence="3" key="1">
    <citation type="submission" date="2017-09" db="EMBL/GenBank/DDBJ databases">
        <title>Metaegenomics of thermophilic ammonia-oxidizing enrichment culture.</title>
        <authorList>
            <person name="Kato S."/>
            <person name="Suzuki K."/>
        </authorList>
    </citation>
    <scope>NUCLEOTIDE SEQUENCE [LARGE SCALE GENOMIC DNA]</scope>
</reference>
<dbReference type="EMBL" id="BEHT01000008">
    <property type="protein sequence ID" value="GBC98245.1"/>
    <property type="molecule type" value="Genomic_DNA"/>
</dbReference>
<organism evidence="2 3">
    <name type="scientific">Candidatus Fervidibacter japonicus</name>
    <dbReference type="NCBI Taxonomy" id="2035412"/>
    <lineage>
        <taxon>Bacteria</taxon>
        <taxon>Candidatus Fervidibacterota</taxon>
        <taxon>Candidatus Fervidibacter</taxon>
    </lineage>
</organism>
<proteinExistence type="predicted"/>
<gene>
    <name evidence="2" type="ORF">HRbin17_00745</name>
</gene>
<protein>
    <recommendedName>
        <fullName evidence="4">Urease accessory protein UreH-like transmembrane domain-containing protein</fullName>
    </recommendedName>
</protein>
<accession>A0A2H5XAQ2</accession>
<evidence type="ECO:0000256" key="1">
    <source>
        <dbReference type="SAM" id="Phobius"/>
    </source>
</evidence>
<feature type="transmembrane region" description="Helical" evidence="1">
    <location>
        <begin position="46"/>
        <end position="66"/>
    </location>
</feature>
<keyword evidence="1" id="KW-1133">Transmembrane helix</keyword>
<comment type="caution">
    <text evidence="2">The sequence shown here is derived from an EMBL/GenBank/DDBJ whole genome shotgun (WGS) entry which is preliminary data.</text>
</comment>
<name>A0A2H5XAQ2_9BACT</name>
<keyword evidence="1" id="KW-0812">Transmembrane</keyword>